<dbReference type="EMBL" id="FNZZ01000001">
    <property type="protein sequence ID" value="SEK51459.1"/>
    <property type="molecule type" value="Genomic_DNA"/>
</dbReference>
<evidence type="ECO:0000313" key="2">
    <source>
        <dbReference type="Proteomes" id="UP000199214"/>
    </source>
</evidence>
<name>A0A1H7HMG6_9SPHN</name>
<dbReference type="Pfam" id="PF09650">
    <property type="entry name" value="PHA_gran_rgn"/>
    <property type="match status" value="1"/>
</dbReference>
<dbReference type="STRING" id="1855283.SAMN05216382_0554"/>
<proteinExistence type="predicted"/>
<sequence length="100" mass="10801">MTQPIEVDLPHRLGKAAAKQRIEGGFGKLAGFIPGGHVAEHHWSGDTLNFVAEGMGQRVAVRLDVGDSNVHASFELPGFLAMFGDQLRAKLQKEGPKLLE</sequence>
<dbReference type="OrthoDB" id="8853368at2"/>
<protein>
    <submittedName>
        <fullName evidence="1">Putative polyhydroxyalkanoic acid system protein (PHA_gran_rgn)</fullName>
    </submittedName>
</protein>
<keyword evidence="2" id="KW-1185">Reference proteome</keyword>
<evidence type="ECO:0000313" key="1">
    <source>
        <dbReference type="EMBL" id="SEK51459.1"/>
    </source>
</evidence>
<gene>
    <name evidence="1" type="ORF">SAMN05216382_0554</name>
</gene>
<accession>A0A1H7HMG6</accession>
<dbReference type="InterPro" id="IPR013433">
    <property type="entry name" value="PHA_gran_rgn"/>
</dbReference>
<reference evidence="2" key="1">
    <citation type="submission" date="2016-10" db="EMBL/GenBank/DDBJ databases">
        <authorList>
            <person name="Varghese N."/>
            <person name="Submissions S."/>
        </authorList>
    </citation>
    <scope>NUCLEOTIDE SEQUENCE [LARGE SCALE GENOMIC DNA]</scope>
    <source>
        <strain evidence="2">JS21-1</strain>
    </source>
</reference>
<dbReference type="Proteomes" id="UP000199214">
    <property type="component" value="Unassembled WGS sequence"/>
</dbReference>
<dbReference type="AlphaFoldDB" id="A0A1H7HMG6"/>
<organism evidence="1 2">
    <name type="scientific">Sphingomonas palmae</name>
    <dbReference type="NCBI Taxonomy" id="1855283"/>
    <lineage>
        <taxon>Bacteria</taxon>
        <taxon>Pseudomonadati</taxon>
        <taxon>Pseudomonadota</taxon>
        <taxon>Alphaproteobacteria</taxon>
        <taxon>Sphingomonadales</taxon>
        <taxon>Sphingomonadaceae</taxon>
        <taxon>Sphingomonas</taxon>
    </lineage>
</organism>
<dbReference type="RefSeq" id="WP_093003025.1">
    <property type="nucleotide sequence ID" value="NZ_FNZZ01000001.1"/>
</dbReference>